<dbReference type="OrthoDB" id="9763107at2"/>
<name>A0A1T4R2R1_9FIRM</name>
<comment type="cofactor">
    <cofactor evidence="1 5">
        <name>pyridoxal 5'-phosphate</name>
        <dbReference type="ChEBI" id="CHEBI:597326"/>
    </cofactor>
</comment>
<feature type="domain" description="Tryptophan synthase beta chain-like PALP" evidence="6">
    <location>
        <begin position="99"/>
        <end position="347"/>
    </location>
</feature>
<evidence type="ECO:0000313" key="8">
    <source>
        <dbReference type="EMBL" id="SKA10243.1"/>
    </source>
</evidence>
<dbReference type="InterPro" id="IPR037158">
    <property type="entry name" value="Thr_synth_N_sf"/>
</dbReference>
<dbReference type="Pfam" id="PF24857">
    <property type="entry name" value="THR4_C"/>
    <property type="match status" value="1"/>
</dbReference>
<dbReference type="Gene3D" id="3.40.50.1100">
    <property type="match status" value="2"/>
</dbReference>
<evidence type="ECO:0000259" key="7">
    <source>
        <dbReference type="Pfam" id="PF14821"/>
    </source>
</evidence>
<dbReference type="GO" id="GO:0009088">
    <property type="term" value="P:threonine biosynthetic process"/>
    <property type="evidence" value="ECO:0007669"/>
    <property type="project" value="UniProtKB-UniRule"/>
</dbReference>
<sequence length="499" mass="55594">MQYISTRNNFRPVSAAEAINLGMVPAGGLFVPESFPQFSREELTELVESSYQELGAAILERYLTDYSREEIRTCLQRAYNASSFAHPEMAPVVSLAEDIHILELWHGPTAAFKDMALQLLPHLLVTARHKLGASRELVILVATSGDTGKAALEGFKDVPGIRIMVFYPQGGVSQVQERQMLTTGGQNTRVVAVTGNFDDCQNGVKAIFADADLRNYLADRGFELSSANSINWGRLVPQIIYYFSAYLQLVRRGRIVLGDEVNVVVPTGNFGNILAAWYARRMGLPLGKLICASNENNVLTDFFRNGTYDRRRQFKLTNSPSMDILISSNLERFLYDLTGGDGEKITLWFNQLAETGHYTVDEQTRQAIAEVLWAGWCDQEDTLKTIGEVFDRYHYTLDTHTAVAYKVYQDFLQASGDKRPAVIAATASPFKFVSSVLSALVSAGDREGLDEFEQLNMLSRISGLPLHPGLAGLKEKEVRHNWQAGKTELKSQLLCWLGL</sequence>
<dbReference type="Gene3D" id="3.90.1380.10">
    <property type="entry name" value="Threonine synthase, N-terminal domain"/>
    <property type="match status" value="1"/>
</dbReference>
<dbReference type="GO" id="GO:0004795">
    <property type="term" value="F:threonine synthase activity"/>
    <property type="evidence" value="ECO:0007669"/>
    <property type="project" value="UniProtKB-UniRule"/>
</dbReference>
<dbReference type="InterPro" id="IPR004450">
    <property type="entry name" value="Thr_synthase-like"/>
</dbReference>
<dbReference type="Proteomes" id="UP000189933">
    <property type="component" value="Unassembled WGS sequence"/>
</dbReference>
<reference evidence="9" key="1">
    <citation type="submission" date="2017-02" db="EMBL/GenBank/DDBJ databases">
        <authorList>
            <person name="Varghese N."/>
            <person name="Submissions S."/>
        </authorList>
    </citation>
    <scope>NUCLEOTIDE SEQUENCE [LARGE SCALE GENOMIC DNA]</scope>
    <source>
        <strain evidence="9">DSM 16521</strain>
    </source>
</reference>
<dbReference type="PANTHER" id="PTHR43515">
    <property type="entry name" value="THREONINE SYNTHASE-LIKE 1"/>
    <property type="match status" value="1"/>
</dbReference>
<evidence type="ECO:0000256" key="2">
    <source>
        <dbReference type="ARBA" id="ARBA00005517"/>
    </source>
</evidence>
<dbReference type="Pfam" id="PF14821">
    <property type="entry name" value="Thr_synth_N"/>
    <property type="match status" value="1"/>
</dbReference>
<dbReference type="InterPro" id="IPR001926">
    <property type="entry name" value="TrpB-like_PALP"/>
</dbReference>
<comment type="similarity">
    <text evidence="2">Belongs to the threonine synthase family.</text>
</comment>
<evidence type="ECO:0000313" key="9">
    <source>
        <dbReference type="Proteomes" id="UP000189933"/>
    </source>
</evidence>
<dbReference type="RefSeq" id="WP_078665949.1">
    <property type="nucleotide sequence ID" value="NZ_FUXM01000024.1"/>
</dbReference>
<feature type="modified residue" description="N6-(pyridoxal phosphate)lysine" evidence="5">
    <location>
        <position position="113"/>
    </location>
</feature>
<evidence type="ECO:0000256" key="4">
    <source>
        <dbReference type="NCBIfam" id="TIGR00260"/>
    </source>
</evidence>
<accession>A0A1T4R2R1</accession>
<dbReference type="AlphaFoldDB" id="A0A1T4R2R1"/>
<dbReference type="SUPFAM" id="SSF53686">
    <property type="entry name" value="Tryptophan synthase beta subunit-like PLP-dependent enzymes"/>
    <property type="match status" value="1"/>
</dbReference>
<evidence type="ECO:0000259" key="6">
    <source>
        <dbReference type="Pfam" id="PF00291"/>
    </source>
</evidence>
<organism evidence="8 9">
    <name type="scientific">Carboxydocella sporoproducens DSM 16521</name>
    <dbReference type="NCBI Taxonomy" id="1121270"/>
    <lineage>
        <taxon>Bacteria</taxon>
        <taxon>Bacillati</taxon>
        <taxon>Bacillota</taxon>
        <taxon>Clostridia</taxon>
        <taxon>Eubacteriales</taxon>
        <taxon>Clostridiales Family XVI. Incertae Sedis</taxon>
        <taxon>Carboxydocella</taxon>
    </lineage>
</organism>
<dbReference type="GO" id="GO:0005737">
    <property type="term" value="C:cytoplasm"/>
    <property type="evidence" value="ECO:0007669"/>
    <property type="project" value="TreeGrafter"/>
</dbReference>
<protein>
    <recommendedName>
        <fullName evidence="4">Threonine synthase</fullName>
        <ecNumber evidence="4">4.2.3.1</ecNumber>
    </recommendedName>
</protein>
<dbReference type="Pfam" id="PF00291">
    <property type="entry name" value="PALP"/>
    <property type="match status" value="1"/>
</dbReference>
<keyword evidence="3 5" id="KW-0663">Pyridoxal phosphate</keyword>
<dbReference type="EMBL" id="FUXM01000024">
    <property type="protein sequence ID" value="SKA10243.1"/>
    <property type="molecule type" value="Genomic_DNA"/>
</dbReference>
<keyword evidence="9" id="KW-1185">Reference proteome</keyword>
<dbReference type="NCBIfam" id="TIGR00260">
    <property type="entry name" value="thrC"/>
    <property type="match status" value="1"/>
</dbReference>
<proteinExistence type="inferred from homology"/>
<dbReference type="CDD" id="cd01560">
    <property type="entry name" value="Thr-synth_2"/>
    <property type="match status" value="1"/>
</dbReference>
<feature type="domain" description="Threonine synthase N-terminal" evidence="7">
    <location>
        <begin position="2"/>
        <end position="79"/>
    </location>
</feature>
<evidence type="ECO:0000256" key="5">
    <source>
        <dbReference type="PIRSR" id="PIRSR604450-51"/>
    </source>
</evidence>
<dbReference type="PANTHER" id="PTHR43515:SF1">
    <property type="entry name" value="THREONINE SYNTHASE-LIKE 1"/>
    <property type="match status" value="1"/>
</dbReference>
<dbReference type="InterPro" id="IPR029144">
    <property type="entry name" value="Thr_synth_N"/>
</dbReference>
<evidence type="ECO:0000256" key="1">
    <source>
        <dbReference type="ARBA" id="ARBA00001933"/>
    </source>
</evidence>
<evidence type="ECO:0000256" key="3">
    <source>
        <dbReference type="ARBA" id="ARBA00022898"/>
    </source>
</evidence>
<dbReference type="EC" id="4.2.3.1" evidence="4"/>
<dbReference type="InterPro" id="IPR036052">
    <property type="entry name" value="TrpB-like_PALP_sf"/>
</dbReference>
<gene>
    <name evidence="8" type="ORF">SAMN02745885_01915</name>
</gene>